<reference evidence="3" key="1">
    <citation type="journal article" date="2019" name="Int. J. Syst. Evol. Microbiol.">
        <title>The Global Catalogue of Microorganisms (GCM) 10K type strain sequencing project: providing services to taxonomists for standard genome sequencing and annotation.</title>
        <authorList>
            <consortium name="The Broad Institute Genomics Platform"/>
            <consortium name="The Broad Institute Genome Sequencing Center for Infectious Disease"/>
            <person name="Wu L."/>
            <person name="Ma J."/>
        </authorList>
    </citation>
    <scope>NUCLEOTIDE SEQUENCE [LARGE SCALE GENOMIC DNA]</scope>
    <source>
        <strain evidence="3">KCTC 52473</strain>
    </source>
</reference>
<dbReference type="Gene3D" id="2.60.20.10">
    <property type="entry name" value="Crystallins"/>
    <property type="match status" value="1"/>
</dbReference>
<evidence type="ECO:0000313" key="2">
    <source>
        <dbReference type="EMBL" id="MFC3120478.1"/>
    </source>
</evidence>
<dbReference type="InterPro" id="IPR011024">
    <property type="entry name" value="G_crystallin-like"/>
</dbReference>
<accession>A0ABV7FL42</accession>
<dbReference type="Proteomes" id="UP001595478">
    <property type="component" value="Unassembled WGS sequence"/>
</dbReference>
<name>A0ABV7FL42_9ALTE</name>
<comment type="caution">
    <text evidence="2">The sequence shown here is derived from an EMBL/GenBank/DDBJ whole genome shotgun (WGS) entry which is preliminary data.</text>
</comment>
<dbReference type="InterPro" id="IPR013320">
    <property type="entry name" value="ConA-like_dom_sf"/>
</dbReference>
<sequence length="1446" mass="157561">MTIQATHHWTFSEGKGATTKDSVGGIVGKFHDTAFNECGPTGDAVLLKGKGASINLGKPLGKFGKGDFTIAFGFLVLDTHKQKDLDIIGNRNVGGHGNWFSLRQEQGRILTFEVDQDSKGKNYAVAKSGKVLSAKTWCHIAIVRKGEQLFIYHNGVEVARGKAKSGDVANILGKVDVKLGHSKRHTAKARYEDLRVYHQALTASEIETLAPQPNRLLQPGQVELVAQDGARRIFDKNHHNVSLFSSNFKQLRVGPNTGATLYDRPSYAGTNQKLFAGLPDTRSTRLTGFPRSIHVWSSANEPFRGSWIIRAPQGGYLQWNKGRLLLTPTVSSRALFDFNFNQNNGQLQLLSNVEPESSLLKIRQEYSPMIVDDTEDGDGEFSIMHKRQAMWIAQNAKGQFTWTADESKRAIFSRVAKFAAHESEVGELASGEVALYEHVAYYGRVWVLSDNGDDITGDFKSLRDFIGLDNVTSSIRLGPNTGVTLFANDKQAVDKRKRETQIEDIVRNVPDMRDSQLGNDKVSSLKIFTKVSASEAFSSITSKLSQDYRMVKGKLEEFSAYRTTLTLAPEVSEVEVSATDLTKIEVEDKTYEIDELRTVTLKPNALQKIMITSEADGINTPILKFRTKDMDENERILISPSDELHKQIANLEANAIFDGKDAKGNAIVDQEKHSRADVASVQNTIKRVISSVKPADSKETEKPIKATSNSSAAKGKAVSASTKPSQKIRQVQAITRAVATNAVKLEETVDQAPWSLNFAPNTETVSIVAGTAKRSAVVKKQDAIWEESVEQADFEALYAQSTQTQTPSIQSSVSQQFTAPTKAIPVPFTASLRIGRRFFGGIRDAIKKATKVTLGVVKNVFNAVVEVAGQVVNFVLDTIEVVAEFVEAVVEKVVKSIKQFIEFLRFLFDWDDILKTQRYIRNSINDAFDSAAGLVESAKAPLSNLIDDVQDTVTSSIDSMIKSLGVNPSDVSSDESSLPEAAEWFLNKVFGSVGAGKNPMESITGDNKESGGAVNHLTNALKKLITLATVTVTDGLVDTLTTFIKNPTKPELVLATLLNLLKEITVQALDITEDLVLAILDAVVAAIELIKVSLNTEIKIPFVSALFELIGAGKLSVMNLLTILVAIPTTVVSKLLFGERPFKNVAEPNLSKTIEVSELTASTNTRVLASVGESIEFSVADSAAVQQRAVVVPEETKDTLDEKQALLQSYGAMALHTEFFSTLFKAAMDAVPEPSDAQGRNGTFVLEIFTVGLDWMTWLASFPASTDHPGGSPYALHKHKVSKSQHPEAYWQRVMWSFRTVMLAFDTVFLVIGTSTKSKIPSRVNTAGLDRLAEQLPIPKGGTGGGSSFPMQRLNRGNVATKGLQAVLSGIDLILTSIYIAQIPKRKKPGVLAAKEIIGIVPNFLGLLRLDSSGVGSATVGGIQVVKAVVTYGMGVELLAREKRGA</sequence>
<feature type="compositionally biased region" description="Low complexity" evidence="1">
    <location>
        <begin position="708"/>
        <end position="723"/>
    </location>
</feature>
<dbReference type="Gene3D" id="2.60.120.200">
    <property type="match status" value="1"/>
</dbReference>
<keyword evidence="3" id="KW-1185">Reference proteome</keyword>
<evidence type="ECO:0000256" key="1">
    <source>
        <dbReference type="SAM" id="MobiDB-lite"/>
    </source>
</evidence>
<feature type="compositionally biased region" description="Basic and acidic residues" evidence="1">
    <location>
        <begin position="695"/>
        <end position="704"/>
    </location>
</feature>
<protein>
    <submittedName>
        <fullName evidence="2">LamG-like jellyroll fold domain-containing protein</fullName>
    </submittedName>
</protein>
<dbReference type="EMBL" id="JBHRSW010000005">
    <property type="protein sequence ID" value="MFC3120478.1"/>
    <property type="molecule type" value="Genomic_DNA"/>
</dbReference>
<dbReference type="SUPFAM" id="SSF49695">
    <property type="entry name" value="gamma-Crystallin-like"/>
    <property type="match status" value="1"/>
</dbReference>
<gene>
    <name evidence="2" type="ORF">ACFOHL_02485</name>
</gene>
<dbReference type="RefSeq" id="WP_376918620.1">
    <property type="nucleotide sequence ID" value="NZ_JBHRSW010000005.1"/>
</dbReference>
<dbReference type="Pfam" id="PF13385">
    <property type="entry name" value="Laminin_G_3"/>
    <property type="match status" value="1"/>
</dbReference>
<feature type="region of interest" description="Disordered" evidence="1">
    <location>
        <begin position="692"/>
        <end position="725"/>
    </location>
</feature>
<organism evidence="2 3">
    <name type="scientific">Agaribacter flavus</name>
    <dbReference type="NCBI Taxonomy" id="1902781"/>
    <lineage>
        <taxon>Bacteria</taxon>
        <taxon>Pseudomonadati</taxon>
        <taxon>Pseudomonadota</taxon>
        <taxon>Gammaproteobacteria</taxon>
        <taxon>Alteromonadales</taxon>
        <taxon>Alteromonadaceae</taxon>
        <taxon>Agaribacter</taxon>
    </lineage>
</organism>
<proteinExistence type="predicted"/>
<dbReference type="SUPFAM" id="SSF49899">
    <property type="entry name" value="Concanavalin A-like lectins/glucanases"/>
    <property type="match status" value="1"/>
</dbReference>
<evidence type="ECO:0000313" key="3">
    <source>
        <dbReference type="Proteomes" id="UP001595478"/>
    </source>
</evidence>